<dbReference type="RefSeq" id="WP_075836094.1">
    <property type="nucleotide sequence ID" value="NZ_MSTI01000154.1"/>
</dbReference>
<proteinExistence type="predicted"/>
<sequence length="158" mass="18529">MSGKQVRLQVGVSEELARRIKQKCDQENLSVYSYAGHLLEQAFIYDYKGTSDQLLAPHIRSAVRQEINQMMENLMEMMVRSYMEAGTARRMVQASLILPPQLDRERVRELERRNWDSTYKELREDIKGFGNWRRLLVDDPFINQADMEEEESSPPSSK</sequence>
<name>A0A1U7NT87_9DEIO</name>
<dbReference type="AlphaFoldDB" id="A0A1U7NT87"/>
<dbReference type="Proteomes" id="UP000186607">
    <property type="component" value="Unassembled WGS sequence"/>
</dbReference>
<evidence type="ECO:0000313" key="1">
    <source>
        <dbReference type="EMBL" id="OLV16139.1"/>
    </source>
</evidence>
<dbReference type="EMBL" id="MSTI01000154">
    <property type="protein sequence ID" value="OLV16139.1"/>
    <property type="molecule type" value="Genomic_DNA"/>
</dbReference>
<gene>
    <name evidence="1" type="ORF">BOO71_0012832</name>
</gene>
<evidence type="ECO:0000313" key="2">
    <source>
        <dbReference type="Proteomes" id="UP000186607"/>
    </source>
</evidence>
<accession>A0A1U7NT87</accession>
<organism evidence="1 2">
    <name type="scientific">Deinococcus marmoris</name>
    <dbReference type="NCBI Taxonomy" id="249408"/>
    <lineage>
        <taxon>Bacteria</taxon>
        <taxon>Thermotogati</taxon>
        <taxon>Deinococcota</taxon>
        <taxon>Deinococci</taxon>
        <taxon>Deinococcales</taxon>
        <taxon>Deinococcaceae</taxon>
        <taxon>Deinococcus</taxon>
    </lineage>
</organism>
<dbReference type="STRING" id="249408.BOO71_0012832"/>
<protein>
    <submittedName>
        <fullName evidence="1">Uncharacterized protein</fullName>
    </submittedName>
</protein>
<reference evidence="1 2" key="1">
    <citation type="submission" date="2017-01" db="EMBL/GenBank/DDBJ databases">
        <title>Genome Analysis of Deinococcus marmoris KOPRI26562.</title>
        <authorList>
            <person name="Kim J.H."/>
            <person name="Oh H.-M."/>
        </authorList>
    </citation>
    <scope>NUCLEOTIDE SEQUENCE [LARGE SCALE GENOMIC DNA]</scope>
    <source>
        <strain evidence="1 2">KOPRI26562</strain>
    </source>
</reference>
<keyword evidence="2" id="KW-1185">Reference proteome</keyword>
<comment type="caution">
    <text evidence="1">The sequence shown here is derived from an EMBL/GenBank/DDBJ whole genome shotgun (WGS) entry which is preliminary data.</text>
</comment>
<dbReference type="OrthoDB" id="71600at2"/>